<evidence type="ECO:0000256" key="4">
    <source>
        <dbReference type="ARBA" id="ARBA00032976"/>
    </source>
</evidence>
<evidence type="ECO:0000256" key="1">
    <source>
        <dbReference type="ARBA" id="ARBA00003236"/>
    </source>
</evidence>
<comment type="similarity">
    <text evidence="2">Belongs to the polysaccharide deacetylase family.</text>
</comment>
<reference evidence="6 7" key="1">
    <citation type="submission" date="2018-10" db="EMBL/GenBank/DDBJ databases">
        <title>Genomic Encyclopedia of Archaeal and Bacterial Type Strains, Phase II (KMG-II): from individual species to whole genera.</title>
        <authorList>
            <person name="Goeker M."/>
        </authorList>
    </citation>
    <scope>NUCLEOTIDE SEQUENCE [LARGE SCALE GENOMIC DNA]</scope>
    <source>
        <strain evidence="6 7">DSM 25217</strain>
    </source>
</reference>
<comment type="caution">
    <text evidence="6">The sequence shown here is derived from an EMBL/GenBank/DDBJ whole genome shotgun (WGS) entry which is preliminary data.</text>
</comment>
<dbReference type="OrthoDB" id="9787041at2"/>
<evidence type="ECO:0000256" key="2">
    <source>
        <dbReference type="ARBA" id="ARBA00010973"/>
    </source>
</evidence>
<organism evidence="6 7">
    <name type="scientific">Eilatimonas milleporae</name>
    <dbReference type="NCBI Taxonomy" id="911205"/>
    <lineage>
        <taxon>Bacteria</taxon>
        <taxon>Pseudomonadati</taxon>
        <taxon>Pseudomonadota</taxon>
        <taxon>Alphaproteobacteria</taxon>
        <taxon>Kordiimonadales</taxon>
        <taxon>Kordiimonadaceae</taxon>
        <taxon>Eilatimonas</taxon>
    </lineage>
</organism>
<dbReference type="AlphaFoldDB" id="A0A3M0CRT2"/>
<dbReference type="RefSeq" id="WP_121937396.1">
    <property type="nucleotide sequence ID" value="NZ_REFR01000009.1"/>
</dbReference>
<comment type="function">
    <text evidence="1">Is involved in generating a small heat-stable compound (Nod), an acylated oligomer of N-acetylglucosamine, that stimulates mitosis in various plant protoplasts.</text>
</comment>
<dbReference type="Proteomes" id="UP000271227">
    <property type="component" value="Unassembled WGS sequence"/>
</dbReference>
<dbReference type="InterPro" id="IPR002509">
    <property type="entry name" value="NODB_dom"/>
</dbReference>
<name>A0A3M0CRT2_9PROT</name>
<dbReference type="Pfam" id="PF01522">
    <property type="entry name" value="Polysacc_deac_1"/>
    <property type="match status" value="1"/>
</dbReference>
<dbReference type="Gene3D" id="3.20.20.370">
    <property type="entry name" value="Glycoside hydrolase/deacetylase"/>
    <property type="match status" value="1"/>
</dbReference>
<feature type="domain" description="NodB homology" evidence="5">
    <location>
        <begin position="70"/>
        <end position="180"/>
    </location>
</feature>
<accession>A0A3M0CRT2</accession>
<dbReference type="PANTHER" id="PTHR43123">
    <property type="entry name" value="POLYSACCHARIDE DEACETYLASE-RELATED"/>
    <property type="match status" value="1"/>
</dbReference>
<dbReference type="PANTHER" id="PTHR43123:SF4">
    <property type="entry name" value="POLYSACCHARIDE DEACETYLASE"/>
    <property type="match status" value="1"/>
</dbReference>
<dbReference type="GO" id="GO:0016810">
    <property type="term" value="F:hydrolase activity, acting on carbon-nitrogen (but not peptide) bonds"/>
    <property type="evidence" value="ECO:0007669"/>
    <property type="project" value="InterPro"/>
</dbReference>
<keyword evidence="7" id="KW-1185">Reference proteome</keyword>
<protein>
    <recommendedName>
        <fullName evidence="3">Chitooligosaccharide deacetylase</fullName>
    </recommendedName>
    <alternativeName>
        <fullName evidence="4">Nodulation protein B</fullName>
    </alternativeName>
</protein>
<dbReference type="CDD" id="cd10979">
    <property type="entry name" value="CE4_PuuE_like"/>
    <property type="match status" value="1"/>
</dbReference>
<dbReference type="EMBL" id="REFR01000009">
    <property type="protein sequence ID" value="RMB12208.1"/>
    <property type="molecule type" value="Genomic_DNA"/>
</dbReference>
<proteinExistence type="inferred from homology"/>
<evidence type="ECO:0000259" key="5">
    <source>
        <dbReference type="Pfam" id="PF01522"/>
    </source>
</evidence>
<gene>
    <name evidence="6" type="ORF">BXY39_0700</name>
</gene>
<dbReference type="InParanoid" id="A0A3M0CRT2"/>
<dbReference type="SUPFAM" id="SSF88713">
    <property type="entry name" value="Glycoside hydrolase/deacetylase"/>
    <property type="match status" value="1"/>
</dbReference>
<dbReference type="GO" id="GO:0005975">
    <property type="term" value="P:carbohydrate metabolic process"/>
    <property type="evidence" value="ECO:0007669"/>
    <property type="project" value="InterPro"/>
</dbReference>
<dbReference type="InterPro" id="IPR011330">
    <property type="entry name" value="Glyco_hydro/deAcase_b/a-brl"/>
</dbReference>
<sequence>MTADPRKSDPGLYDYWPYENRPKITWPDGRKLAFWIAPNIEFYELNPPVNPQRKSWPRPHPDITPYSYRDHGNRVGHWRLMELMDAFDMRGSVSLSVAMCQHHPEIIEACTARGWEFFSHGIYNTRYIYGMDEAQERAILEDSIKTVQDATGQRIRGYLAPALTHTERTIDLLAEYDFRYSCDLFQDDQPQPLKTKSGKRLISMPYSLEVNDHYAYNVYGQSPRQYTDLLKRHFDTLLAEGEASGTVMCIPLHAYLVGRAHRIGPFRDVLDHVAAHRDDVWITTAGEIADYYLQHHYDTALADIRAKTAKGRG</sequence>
<evidence type="ECO:0000313" key="6">
    <source>
        <dbReference type="EMBL" id="RMB12208.1"/>
    </source>
</evidence>
<evidence type="ECO:0000256" key="3">
    <source>
        <dbReference type="ARBA" id="ARBA00020071"/>
    </source>
</evidence>
<evidence type="ECO:0000313" key="7">
    <source>
        <dbReference type="Proteomes" id="UP000271227"/>
    </source>
</evidence>